<gene>
    <name evidence="1" type="ORF">HPB50_021618</name>
</gene>
<keyword evidence="2" id="KW-1185">Reference proteome</keyword>
<evidence type="ECO:0000313" key="1">
    <source>
        <dbReference type="EMBL" id="KAH6939796.1"/>
    </source>
</evidence>
<reference evidence="1" key="1">
    <citation type="submission" date="2020-05" db="EMBL/GenBank/DDBJ databases">
        <title>Large-scale comparative analyses of tick genomes elucidate their genetic diversity and vector capacities.</title>
        <authorList>
            <person name="Jia N."/>
            <person name="Wang J."/>
            <person name="Shi W."/>
            <person name="Du L."/>
            <person name="Sun Y."/>
            <person name="Zhan W."/>
            <person name="Jiang J."/>
            <person name="Wang Q."/>
            <person name="Zhang B."/>
            <person name="Ji P."/>
            <person name="Sakyi L.B."/>
            <person name="Cui X."/>
            <person name="Yuan T."/>
            <person name="Jiang B."/>
            <person name="Yang W."/>
            <person name="Lam T.T.-Y."/>
            <person name="Chang Q."/>
            <person name="Ding S."/>
            <person name="Wang X."/>
            <person name="Zhu J."/>
            <person name="Ruan X."/>
            <person name="Zhao L."/>
            <person name="Wei J."/>
            <person name="Que T."/>
            <person name="Du C."/>
            <person name="Cheng J."/>
            <person name="Dai P."/>
            <person name="Han X."/>
            <person name="Huang E."/>
            <person name="Gao Y."/>
            <person name="Liu J."/>
            <person name="Shao H."/>
            <person name="Ye R."/>
            <person name="Li L."/>
            <person name="Wei W."/>
            <person name="Wang X."/>
            <person name="Wang C."/>
            <person name="Yang T."/>
            <person name="Huo Q."/>
            <person name="Li W."/>
            <person name="Guo W."/>
            <person name="Chen H."/>
            <person name="Zhou L."/>
            <person name="Ni X."/>
            <person name="Tian J."/>
            <person name="Zhou Y."/>
            <person name="Sheng Y."/>
            <person name="Liu T."/>
            <person name="Pan Y."/>
            <person name="Xia L."/>
            <person name="Li J."/>
            <person name="Zhao F."/>
            <person name="Cao W."/>
        </authorList>
    </citation>
    <scope>NUCLEOTIDE SEQUENCE</scope>
    <source>
        <strain evidence="1">Hyas-2018</strain>
    </source>
</reference>
<accession>A0ACB7SXW3</accession>
<protein>
    <submittedName>
        <fullName evidence="1">Uncharacterized protein</fullName>
    </submittedName>
</protein>
<organism evidence="1 2">
    <name type="scientific">Hyalomma asiaticum</name>
    <name type="common">Tick</name>
    <dbReference type="NCBI Taxonomy" id="266040"/>
    <lineage>
        <taxon>Eukaryota</taxon>
        <taxon>Metazoa</taxon>
        <taxon>Ecdysozoa</taxon>
        <taxon>Arthropoda</taxon>
        <taxon>Chelicerata</taxon>
        <taxon>Arachnida</taxon>
        <taxon>Acari</taxon>
        <taxon>Parasitiformes</taxon>
        <taxon>Ixodida</taxon>
        <taxon>Ixodoidea</taxon>
        <taxon>Ixodidae</taxon>
        <taxon>Hyalomminae</taxon>
        <taxon>Hyalomma</taxon>
    </lineage>
</organism>
<evidence type="ECO:0000313" key="2">
    <source>
        <dbReference type="Proteomes" id="UP000821845"/>
    </source>
</evidence>
<proteinExistence type="predicted"/>
<dbReference type="EMBL" id="CM023482">
    <property type="protein sequence ID" value="KAH6939796.1"/>
    <property type="molecule type" value="Genomic_DNA"/>
</dbReference>
<name>A0ACB7SXW3_HYAAI</name>
<comment type="caution">
    <text evidence="1">The sequence shown here is derived from an EMBL/GenBank/DDBJ whole genome shotgun (WGS) entry which is preliminary data.</text>
</comment>
<sequence length="176" mass="19882">MEAELKPSVVDFDFKQCYPVTSALSTRFEERRCPSDARACASDRLLPSQRARMLFHVTSCQKRHGSFFLARCGETQKKRWRPAHTVRARVCGRHYKGDTLAHTAGVARCMVSSDERRPLSGQFQESLIIFGASFLRLFSFSEALMLVKSVSGRQAGRRQAAPAVWRLCVTTDEFSS</sequence>
<dbReference type="Proteomes" id="UP000821845">
    <property type="component" value="Chromosome 2"/>
</dbReference>